<evidence type="ECO:0000256" key="3">
    <source>
        <dbReference type="PROSITE-ProRule" id="PRU00023"/>
    </source>
</evidence>
<gene>
    <name evidence="5" type="ORF">SAMD00023353_1300560</name>
</gene>
<dbReference type="InterPro" id="IPR036770">
    <property type="entry name" value="Ankyrin_rpt-contain_sf"/>
</dbReference>
<dbReference type="STRING" id="77044.A0A1S8A704"/>
<feature type="repeat" description="ANK" evidence="3">
    <location>
        <begin position="710"/>
        <end position="738"/>
    </location>
</feature>
<feature type="repeat" description="ANK" evidence="3">
    <location>
        <begin position="837"/>
        <end position="869"/>
    </location>
</feature>
<dbReference type="SMART" id="SM00248">
    <property type="entry name" value="ANK"/>
    <property type="match status" value="11"/>
</dbReference>
<dbReference type="PROSITE" id="PS50297">
    <property type="entry name" value="ANK_REP_REGION"/>
    <property type="match status" value="3"/>
</dbReference>
<feature type="repeat" description="ANK" evidence="3">
    <location>
        <begin position="674"/>
        <end position="709"/>
    </location>
</feature>
<accession>A0A1S8A704</accession>
<feature type="region of interest" description="Disordered" evidence="4">
    <location>
        <begin position="1040"/>
        <end position="1086"/>
    </location>
</feature>
<evidence type="ECO:0000313" key="5">
    <source>
        <dbReference type="EMBL" id="GAW25789.1"/>
    </source>
</evidence>
<evidence type="ECO:0000256" key="1">
    <source>
        <dbReference type="ARBA" id="ARBA00022737"/>
    </source>
</evidence>
<evidence type="ECO:0000256" key="2">
    <source>
        <dbReference type="ARBA" id="ARBA00023043"/>
    </source>
</evidence>
<dbReference type="InterPro" id="IPR051165">
    <property type="entry name" value="Multifunctional_ANK_Repeat"/>
</dbReference>
<evidence type="ECO:0000256" key="4">
    <source>
        <dbReference type="SAM" id="MobiDB-lite"/>
    </source>
</evidence>
<dbReference type="PRINTS" id="PR01415">
    <property type="entry name" value="ANKYRIN"/>
</dbReference>
<protein>
    <submittedName>
        <fullName evidence="5">Putative zinc ZZ-type</fullName>
    </submittedName>
</protein>
<dbReference type="Gene3D" id="1.25.40.20">
    <property type="entry name" value="Ankyrin repeat-containing domain"/>
    <property type="match status" value="2"/>
</dbReference>
<keyword evidence="2 3" id="KW-0040">ANK repeat</keyword>
<dbReference type="InterPro" id="IPR002110">
    <property type="entry name" value="Ankyrin_rpt"/>
</dbReference>
<proteinExistence type="predicted"/>
<feature type="compositionally biased region" description="Acidic residues" evidence="4">
    <location>
        <begin position="1067"/>
        <end position="1086"/>
    </location>
</feature>
<feature type="repeat" description="ANK" evidence="3">
    <location>
        <begin position="533"/>
        <end position="565"/>
    </location>
</feature>
<dbReference type="PANTHER" id="PTHR24123:SF33">
    <property type="entry name" value="PROTEIN HOS4"/>
    <property type="match status" value="1"/>
</dbReference>
<organism evidence="5">
    <name type="scientific">Rosellinia necatrix</name>
    <name type="common">White root-rot fungus</name>
    <dbReference type="NCBI Taxonomy" id="77044"/>
    <lineage>
        <taxon>Eukaryota</taxon>
        <taxon>Fungi</taxon>
        <taxon>Dikarya</taxon>
        <taxon>Ascomycota</taxon>
        <taxon>Pezizomycotina</taxon>
        <taxon>Sordariomycetes</taxon>
        <taxon>Xylariomycetidae</taxon>
        <taxon>Xylariales</taxon>
        <taxon>Xylariaceae</taxon>
        <taxon>Rosellinia</taxon>
    </lineage>
</organism>
<dbReference type="Pfam" id="PF12796">
    <property type="entry name" value="Ank_2"/>
    <property type="match status" value="4"/>
</dbReference>
<reference evidence="5" key="1">
    <citation type="submission" date="2016-03" db="EMBL/GenBank/DDBJ databases">
        <title>Draft genome sequence of Rosellinia necatrix.</title>
        <authorList>
            <person name="Kanematsu S."/>
        </authorList>
    </citation>
    <scope>NUCLEOTIDE SEQUENCE [LARGE SCALE GENOMIC DNA]</scope>
    <source>
        <strain evidence="5">W97</strain>
    </source>
</reference>
<feature type="compositionally biased region" description="Basic and acidic residues" evidence="4">
    <location>
        <begin position="1045"/>
        <end position="1056"/>
    </location>
</feature>
<keyword evidence="6" id="KW-1185">Reference proteome</keyword>
<name>A0A1S8A704_ROSNE</name>
<dbReference type="AlphaFoldDB" id="A0A1S8A704"/>
<dbReference type="OMA" id="QWITHAL"/>
<evidence type="ECO:0000313" key="6">
    <source>
        <dbReference type="Proteomes" id="UP000054516"/>
    </source>
</evidence>
<keyword evidence="1" id="KW-0677">Repeat</keyword>
<dbReference type="PROSITE" id="PS50088">
    <property type="entry name" value="ANK_REPEAT"/>
    <property type="match status" value="4"/>
</dbReference>
<sequence length="1086" mass="118803">MGRPFEIRITGDSHNIESQTNLSINRIQASAAPPLLSLQSEPGPDHPFAWISGNGYYKSWYNQRRPQLLYLHSGADIQSASEYIFYDLGKSCGRGEQIAIYFTFDRLQCLGQDEKWPSQRRVVDIFGTPERVSFDSVIPKVLDDISEDSSAFCVLAWVLYAVRPPTIWELATILNSTSSPVSAAIIETLLQRWLPGLVSLRQGEVVIKTPRIREILMTELTQNSGKSRLAGRLNPKKAHGMIAKFCVDYLSSPTVISDLEGLYNAARTIDPPKVWVTDRTNLQDYATRFWLHHLVLSSHAQVLAGSPGIDLMAFHETGAAAAWLQASWVLSHPLARNEHPFESLYPALAGIGLADEAERWCTGDSDVSAALVVTCTHGSLQSIRSLLPRVNHSTQSLQQALILAGVYCDEAAWLELIRLIHEGYPEFPWKSQELLVSQASWLVLNKALLRLLELGCPANPRTRGPPYGWPLHYAIESHNRDGAMILLQHGVDPKHIDPRNKWTLVQYAAFHGDPDIIKLLASQGVGPDAADISSPTAIYVACVKGNFKAVEVLVTLGADVNLKTKTQNQAKPAWSPLTAAIDERNVNCTRALLKAANINLNIVGVEGTPLSYAIDHGLLGICRDLLDSGVDPNYHPESPPLLIRAVTRTDPRNRIEAIKLLLAKKARDDDTDHGGDTPLLCACRPTNAQPLSTVAVLLAHGADVNHLNQQGFAPLHIAIACGHVGLVKILLEAGASPNLNILRILADAGGDINQVNETVSRPGGSPLLSLFSDFFKPVPEEARDEILDVLLNAGADTATLSGIFFGTVGAAAAFNGSHGHINKLFSHGADFTAADSMGRSPLHLAALRGELSIFNSILAVGGPANARDKCGRSVVSWAAQGGNIEILHKACQLIGNEAINEPDQSGWTPLFWAARGVGKTTRPSNNQRQVVLHLLRRGADITAKSNIKGKEFTPESIAIYHNYKVIARDLARYKASSKPDDSIAQQGASSPHRNHFVENDDFRGYCLFDCYGIMYTCQVCMEFCLCYKCYSLKDNTHPSGRVFKSRGEEPTLRYESSEGNIGTDKEVEFDESESSDYESDESDSTT</sequence>
<dbReference type="EMBL" id="DF977458">
    <property type="protein sequence ID" value="GAW25789.1"/>
    <property type="molecule type" value="Genomic_DNA"/>
</dbReference>
<dbReference type="OrthoDB" id="341259at2759"/>
<dbReference type="SUPFAM" id="SSF48403">
    <property type="entry name" value="Ankyrin repeat"/>
    <property type="match status" value="2"/>
</dbReference>
<dbReference type="Proteomes" id="UP000054516">
    <property type="component" value="Unassembled WGS sequence"/>
</dbReference>
<dbReference type="PANTHER" id="PTHR24123">
    <property type="entry name" value="ANKYRIN REPEAT-CONTAINING"/>
    <property type="match status" value="1"/>
</dbReference>